<dbReference type="FunFam" id="2.30.38.10:FF:000001">
    <property type="entry name" value="Non-ribosomal peptide synthetase PvdI"/>
    <property type="match status" value="1"/>
</dbReference>
<dbReference type="SUPFAM" id="SSF52777">
    <property type="entry name" value="CoA-dependent acyltransferases"/>
    <property type="match status" value="2"/>
</dbReference>
<evidence type="ECO:0000259" key="11">
    <source>
        <dbReference type="PROSITE" id="PS52004"/>
    </source>
</evidence>
<feature type="domain" description="Carrier" evidence="10">
    <location>
        <begin position="605"/>
        <end position="682"/>
    </location>
</feature>
<dbReference type="Pfam" id="PF00109">
    <property type="entry name" value="ketoacyl-synt"/>
    <property type="match status" value="1"/>
</dbReference>
<dbReference type="SUPFAM" id="SSF56801">
    <property type="entry name" value="Acetyl-CoA synthetase-like"/>
    <property type="match status" value="2"/>
</dbReference>
<dbReference type="PROSITE" id="PS52004">
    <property type="entry name" value="KS3_2"/>
    <property type="match status" value="1"/>
</dbReference>
<evidence type="ECO:0000313" key="12">
    <source>
        <dbReference type="EMBL" id="RCJ39570.1"/>
    </source>
</evidence>
<dbReference type="GO" id="GO:0005829">
    <property type="term" value="C:cytosol"/>
    <property type="evidence" value="ECO:0007669"/>
    <property type="project" value="TreeGrafter"/>
</dbReference>
<dbReference type="Gene3D" id="3.30.70.3290">
    <property type="match status" value="1"/>
</dbReference>
<keyword evidence="7" id="KW-0443">Lipid metabolism</keyword>
<dbReference type="CDD" id="cd05931">
    <property type="entry name" value="FAAL"/>
    <property type="match status" value="1"/>
</dbReference>
<evidence type="ECO:0000313" key="13">
    <source>
        <dbReference type="Proteomes" id="UP000252107"/>
    </source>
</evidence>
<dbReference type="Gene3D" id="3.30.559.10">
    <property type="entry name" value="Chloramphenicol acetyltransferase-like domain"/>
    <property type="match status" value="1"/>
</dbReference>
<dbReference type="GO" id="GO:0071766">
    <property type="term" value="P:Actinobacterium-type cell wall biogenesis"/>
    <property type="evidence" value="ECO:0007669"/>
    <property type="project" value="UniProtKB-ARBA"/>
</dbReference>
<dbReference type="InterPro" id="IPR040097">
    <property type="entry name" value="FAAL/FAAC"/>
</dbReference>
<evidence type="ECO:0000256" key="2">
    <source>
        <dbReference type="ARBA" id="ARBA00006432"/>
    </source>
</evidence>
<dbReference type="NCBIfam" id="TIGR01733">
    <property type="entry name" value="AA-adenyl-dom"/>
    <property type="match status" value="1"/>
</dbReference>
<dbReference type="SUPFAM" id="SSF47336">
    <property type="entry name" value="ACP-like"/>
    <property type="match status" value="2"/>
</dbReference>
<dbReference type="Gene3D" id="2.30.38.10">
    <property type="entry name" value="Luciferase, Domain 3"/>
    <property type="match status" value="1"/>
</dbReference>
<dbReference type="FunFam" id="3.40.50.980:FF:000001">
    <property type="entry name" value="Non-ribosomal peptide synthetase"/>
    <property type="match status" value="1"/>
</dbReference>
<comment type="similarity">
    <text evidence="9">In the C-terminal section; belongs to the NRP synthetase family.</text>
</comment>
<evidence type="ECO:0000256" key="9">
    <source>
        <dbReference type="ARBA" id="ARBA00029443"/>
    </source>
</evidence>
<keyword evidence="3" id="KW-0596">Phosphopantetheine</keyword>
<dbReference type="InterPro" id="IPR042099">
    <property type="entry name" value="ANL_N_sf"/>
</dbReference>
<keyword evidence="8" id="KW-0511">Multifunctional enzyme</keyword>
<protein>
    <recommendedName>
        <fullName evidence="14">Non-ribosomal peptide synthetase</fullName>
    </recommendedName>
</protein>
<dbReference type="SUPFAM" id="SSF52151">
    <property type="entry name" value="FabD/lysophospholipase-like"/>
    <property type="match status" value="1"/>
</dbReference>
<dbReference type="InterPro" id="IPR010071">
    <property type="entry name" value="AA_adenyl_dom"/>
</dbReference>
<comment type="caution">
    <text evidence="12">The sequence shown here is derived from an EMBL/GenBank/DDBJ whole genome shotgun (WGS) entry which is preliminary data.</text>
</comment>
<accession>A0A367RV28</accession>
<dbReference type="Gene3D" id="3.40.50.12780">
    <property type="entry name" value="N-terminal domain of ligase-like"/>
    <property type="match status" value="1"/>
</dbReference>
<dbReference type="FunFam" id="3.40.50.12780:FF:000012">
    <property type="entry name" value="Non-ribosomal peptide synthetase"/>
    <property type="match status" value="1"/>
</dbReference>
<dbReference type="InterPro" id="IPR006162">
    <property type="entry name" value="Ppantetheine_attach_site"/>
</dbReference>
<dbReference type="InterPro" id="IPR020841">
    <property type="entry name" value="PKS_Beta-ketoAc_synthase_dom"/>
</dbReference>
<dbReference type="Gene3D" id="3.30.300.30">
    <property type="match status" value="2"/>
</dbReference>
<feature type="non-terminal residue" evidence="12">
    <location>
        <position position="2477"/>
    </location>
</feature>
<dbReference type="SUPFAM" id="SSF55048">
    <property type="entry name" value="Probable ACP-binding domain of malonyl-CoA ACP transacylase"/>
    <property type="match status" value="1"/>
</dbReference>
<comment type="similarity">
    <text evidence="2">Belongs to the ATP-dependent AMP-binding enzyme family.</text>
</comment>
<dbReference type="GO" id="GO:0004315">
    <property type="term" value="F:3-oxoacyl-[acyl-carrier-protein] synthase activity"/>
    <property type="evidence" value="ECO:0007669"/>
    <property type="project" value="InterPro"/>
</dbReference>
<dbReference type="InterPro" id="IPR018201">
    <property type="entry name" value="Ketoacyl_synth_AS"/>
</dbReference>
<dbReference type="InterPro" id="IPR025110">
    <property type="entry name" value="AMP-bd_C"/>
</dbReference>
<dbReference type="Gene3D" id="3.40.50.980">
    <property type="match status" value="2"/>
</dbReference>
<dbReference type="PROSITE" id="PS00606">
    <property type="entry name" value="KS3_1"/>
    <property type="match status" value="1"/>
</dbReference>
<evidence type="ECO:0000256" key="6">
    <source>
        <dbReference type="ARBA" id="ARBA00022832"/>
    </source>
</evidence>
<dbReference type="Pfam" id="PF00501">
    <property type="entry name" value="AMP-binding"/>
    <property type="match status" value="2"/>
</dbReference>
<dbReference type="InterPro" id="IPR001242">
    <property type="entry name" value="Condensation_dom"/>
</dbReference>
<keyword evidence="13" id="KW-1185">Reference proteome</keyword>
<dbReference type="Gene3D" id="1.10.1200.10">
    <property type="entry name" value="ACP-like"/>
    <property type="match status" value="2"/>
</dbReference>
<dbReference type="Pfam" id="PF00698">
    <property type="entry name" value="Acyl_transf_1"/>
    <property type="match status" value="1"/>
</dbReference>
<proteinExistence type="inferred from homology"/>
<dbReference type="CDD" id="cd19531">
    <property type="entry name" value="LCL_NRPS-like"/>
    <property type="match status" value="1"/>
</dbReference>
<evidence type="ECO:0000256" key="3">
    <source>
        <dbReference type="ARBA" id="ARBA00022450"/>
    </source>
</evidence>
<dbReference type="InterPro" id="IPR001227">
    <property type="entry name" value="Ac_transferase_dom_sf"/>
</dbReference>
<dbReference type="InterPro" id="IPR045851">
    <property type="entry name" value="AMP-bd_C_sf"/>
</dbReference>
<dbReference type="InterPro" id="IPR016035">
    <property type="entry name" value="Acyl_Trfase/lysoPLipase"/>
</dbReference>
<dbReference type="PROSITE" id="PS00455">
    <property type="entry name" value="AMP_BINDING"/>
    <property type="match status" value="2"/>
</dbReference>
<feature type="domain" description="Carrier" evidence="10">
    <location>
        <begin position="1669"/>
        <end position="1744"/>
    </location>
</feature>
<dbReference type="Pfam" id="PF00550">
    <property type="entry name" value="PP-binding"/>
    <property type="match status" value="2"/>
</dbReference>
<evidence type="ECO:0000256" key="7">
    <source>
        <dbReference type="ARBA" id="ARBA00023098"/>
    </source>
</evidence>
<dbReference type="InterPro" id="IPR014030">
    <property type="entry name" value="Ketoacyl_synth_N"/>
</dbReference>
<dbReference type="InterPro" id="IPR000873">
    <property type="entry name" value="AMP-dep_synth/lig_dom"/>
</dbReference>
<dbReference type="Pfam" id="PF00668">
    <property type="entry name" value="Condensation"/>
    <property type="match status" value="1"/>
</dbReference>
<dbReference type="CDD" id="cd12115">
    <property type="entry name" value="A_NRPS_Sfm_like"/>
    <property type="match status" value="1"/>
</dbReference>
<dbReference type="GO" id="GO:0031177">
    <property type="term" value="F:phosphopantetheine binding"/>
    <property type="evidence" value="ECO:0007669"/>
    <property type="project" value="InterPro"/>
</dbReference>
<dbReference type="SUPFAM" id="SSF53901">
    <property type="entry name" value="Thiolase-like"/>
    <property type="match status" value="1"/>
</dbReference>
<dbReference type="InterPro" id="IPR020806">
    <property type="entry name" value="PKS_PP-bd"/>
</dbReference>
<gene>
    <name evidence="12" type="ORF">A6770_38810</name>
</gene>
<dbReference type="InterPro" id="IPR009081">
    <property type="entry name" value="PP-bd_ACP"/>
</dbReference>
<evidence type="ECO:0000256" key="5">
    <source>
        <dbReference type="ARBA" id="ARBA00022679"/>
    </source>
</evidence>
<dbReference type="Pfam" id="PF13193">
    <property type="entry name" value="AMP-binding_C"/>
    <property type="match status" value="1"/>
</dbReference>
<dbReference type="CDD" id="cd00833">
    <property type="entry name" value="PKS"/>
    <property type="match status" value="1"/>
</dbReference>
<dbReference type="FunFam" id="3.40.47.10:FF:000042">
    <property type="entry name" value="Polyketide synthase Pks13"/>
    <property type="match status" value="1"/>
</dbReference>
<dbReference type="InterPro" id="IPR016036">
    <property type="entry name" value="Malonyl_transacylase_ACP-bd"/>
</dbReference>
<dbReference type="InterPro" id="IPR036736">
    <property type="entry name" value="ACP-like_sf"/>
</dbReference>
<dbReference type="Pfam" id="PF22621">
    <property type="entry name" value="CurL-like_PKS_C"/>
    <property type="match status" value="1"/>
</dbReference>
<comment type="cofactor">
    <cofactor evidence="1">
        <name>pantetheine 4'-phosphate</name>
        <dbReference type="ChEBI" id="CHEBI:47942"/>
    </cofactor>
</comment>
<dbReference type="InterPro" id="IPR023213">
    <property type="entry name" value="CAT-like_dom_sf"/>
</dbReference>
<dbReference type="FunFam" id="3.30.300.30:FF:000010">
    <property type="entry name" value="Enterobactin synthetase component F"/>
    <property type="match status" value="1"/>
</dbReference>
<dbReference type="PANTHER" id="PTHR45527">
    <property type="entry name" value="NONRIBOSOMAL PEPTIDE SYNTHETASE"/>
    <property type="match status" value="1"/>
</dbReference>
<dbReference type="InterPro" id="IPR014043">
    <property type="entry name" value="Acyl_transferase_dom"/>
</dbReference>
<sequence length="2477" mass="274830">MENLFESKNILESTLIDLLHWRAIQQPKRCAYKFLADGETQTDQLSYQELDRQACAIATRLKSLGASGERALLLYPPGLEFIAGFFGCLYAGLIAIPAYPPHPNRSMSRIQGIVADAQPKVALTTTAIFSKLEQRLLHIPELKSLCWLESDLVANDQELSWQIPTVSSNTLAYLQYTSGSTSIPKGVMLSHKNVLYNSECIRQAFKLTSDSISISWLPHFHDMGLIDGIIQPLYSGFTGFLMPSVSFLQKPLRWLQAISRYKATHCGGPNFAYDLCASKITPEQKQNLDLSNWYSAYNGAEPVRPETLEGFAAAFDMCGFRANFFYPCYGLAEATLMVSGGLVGDKSVECAVEVNALEKNQVVKLCHTTNNGKKLVGCGRPWLDTKIVIAQSESQRQCATEEVGEIWVSGTSVAQGYWQRPEQTKETFQAYLADTGEGPFLRTGDLGFIQDGELFVTGRLKDLLIIRGRNHYPQDIEITVEQSHNALRPGCGAVVEVSVEGEQRLLVIQEVERSYLRQLNVEEIASAIRQSVAQKHELQVYAVVLLKTGSIPKTSSGKIQRHACRIGFETGTLDEVARSVLEQWNELETGAQLSRDEFLAMVPEDSQQQLLNYLQQQVSRLLKIAPSQLDSQQPLSQLGLDSLMAVEFKHYLETHLGVTVVIADLLQDSSVAQLTTKVLAKMQNSLLQPTSAFVPLSEPALEYPLSQGQMALWFLHQLAPQSSTYNTFFAARILSNLDVAALRQAFQVLSDRHSAIRVTFTISNGQPIQKIQTHLQVVVEEIDATNWSQDELNQQLANSAHHAFNLEQELPIRVNLFRRGAGEDILLITAHHIAIDFWSLEVLLGEISILYPQMKTGLPKLPKLNWQYADYVHWQADMLATDQGEQLWSYWQKQLAGELPVLNLPTDRPRSPMQTYQGGVETFHLQGELVERIKILTQTEGVTLYMLLLAAFQILLYRYTSQEDILVGSPMAGRSRAELSRIVGYFVNPVVLRVNLSQNPTFEEFLAQVRQVVVEALDHQNYPLSLLVKRLQPERDLSYSPLFQVMFVLEKSQRLEDLAGFWWGKNGSQIDLGGLLLESLVVEQQVALFDLTLTMLETEGELVGSWQYNSDLFDANTITRMAEHFQNLLASIVANPQHHVQELSLISTAEQHQLLLEWNHTQSEYPQNQCVHQLFETQVEQTPNAVALVFENQQLTYRELNAQANQLAHYLRGLGVGTETLVGICIERSIEMVVGILGILKAGGAYVPLDPTYPQERLALMLSDAQLPVLLTSQDLIAGLPSHNALVVYLDRDWQAISQEKQYNPITNTKPTNLAYILYTSGSTGQPKGVAVEHLSTVNFLHWVREVYTSEQLAGVLASTSINFDLSVFELFAPLCRGGLVILAENTLHLPTLSAAENVTLLNTVPSVITELLRINGIPDGVRTFNLAGEPLSYQLVQQLYEHHPNTQVFNLYGPTEATTYATFTLVQKGESQSPTIGRPLANTQVYILDSLLQPVPIGVVGELYIGGVGLARNYLHRPDLTSEKFIPNPFSNQPNARLYKTGDLARYLSDGNIEFLGRRDHQVKIRGFRIELGEIEAVLAQHPMVQETVVLVREHSGEQRLVAYLIPQQKPLVLNELRYFLKQKLPQYMIPSAFVSLDSLPLTPNGKIDRRALRNTEIQPQIAATNVPPQTKTEKLIAAVWQELLHLENVSIYDNFFDMGGHSLLMVQVCSRLKGIFNQDISIVNIFKYPTINDLAKYFTQEESENLALELSQKQNFNRNNQDDHNSEIAIIGMSCRFPGAPNIEAFWQNLRDEIESISFFSDEELLSTGVKPELLSHPNYVRSKAVLPDIELFDAAFFGFSPKEAKTIDPQHRLFLEVSWEALESAGYNPKPFAGEIGVYAGVGMNTYLLNNLYQNRELVDSVGEYQLMIGNDKDFLPTRISYKLNLTGPSVNVQTACSSSLVAVHLACQSLRNNECDMALAGGVSIRVPQLSGYLYQDGMILSSDGHCRAFDAQAQGTVPGNGLGVVVLKRLADAIADGDCIHAIIKGSAINNDGSVKVGYTAPSVDGQAAVIADAQAIAGVNPETITYIEAHGTGTVLGDPIEIAALTQAFQKSTQNQGFCAIGSVKTNIGHLDAAAGIAGLLKTVLALKHKLLPPSLHFQQPNPQIDFANSPFYVNTELCKWETDGIPRRAGVSAFGIGGTNAHIILEEAEGIQNSKFKIQKQDVTERPLHLLTLSAKSEKALEELTLSYQQYLANHLEINLADICFTANVGRSHFDHRLALVAESSLQLREHLAALASGSTTNEVLMGTSSSHSPEIAFLFTGQGSQYVGMGQQLYYTQPTFRAAFDRCDQILQPYLETPLLKALYPQQTEEKTENSPLLDQTAYTQPALFALEYALYQLWTSWGITPKTVMGHSVGEYVAACVAGVFSLEDGIKLIAARGRLMQALPKDGEMVAVFANENKVRAAIQPYSKDVAIAAINAPNNLVISGKS</sequence>
<keyword evidence="4" id="KW-0597">Phosphoprotein</keyword>
<dbReference type="Pfam" id="PF23024">
    <property type="entry name" value="AMP-dom_DIP2-like"/>
    <property type="match status" value="1"/>
</dbReference>
<dbReference type="SMART" id="SM00823">
    <property type="entry name" value="PKS_PP"/>
    <property type="match status" value="2"/>
</dbReference>
<dbReference type="InterPro" id="IPR016039">
    <property type="entry name" value="Thiolase-like"/>
</dbReference>
<evidence type="ECO:0000256" key="8">
    <source>
        <dbReference type="ARBA" id="ARBA00023268"/>
    </source>
</evidence>
<keyword evidence="5" id="KW-0808">Transferase</keyword>
<dbReference type="EMBL" id="LXQD01000072">
    <property type="protein sequence ID" value="RCJ39570.1"/>
    <property type="molecule type" value="Genomic_DNA"/>
</dbReference>
<dbReference type="GO" id="GO:0006633">
    <property type="term" value="P:fatty acid biosynthetic process"/>
    <property type="evidence" value="ECO:0007669"/>
    <property type="project" value="InterPro"/>
</dbReference>
<dbReference type="SMART" id="SM00825">
    <property type="entry name" value="PKS_KS"/>
    <property type="match status" value="1"/>
</dbReference>
<dbReference type="Gene3D" id="3.40.47.10">
    <property type="match status" value="1"/>
</dbReference>
<dbReference type="Gene3D" id="3.40.366.10">
    <property type="entry name" value="Malonyl-Coenzyme A Acyl Carrier Protein, domain 2"/>
    <property type="match status" value="1"/>
</dbReference>
<reference evidence="12" key="1">
    <citation type="submission" date="2016-04" db="EMBL/GenBank/DDBJ databases">
        <authorList>
            <person name="Tabuchi Yagui T.R."/>
        </authorList>
    </citation>
    <scope>NUCLEOTIDE SEQUENCE [LARGE SCALE GENOMIC DNA]</scope>
    <source>
        <strain evidence="12">NIES-26</strain>
    </source>
</reference>
<dbReference type="Pfam" id="PF02801">
    <property type="entry name" value="Ketoacyl-synt_C"/>
    <property type="match status" value="1"/>
</dbReference>
<name>A0A367RV28_9NOSO</name>
<keyword evidence="6" id="KW-0276">Fatty acid metabolism</keyword>
<dbReference type="Gene3D" id="3.30.70.250">
    <property type="entry name" value="Malonyl-CoA ACP transacylase, ACP-binding"/>
    <property type="match status" value="1"/>
</dbReference>
<dbReference type="PROSITE" id="PS50075">
    <property type="entry name" value="CARRIER"/>
    <property type="match status" value="2"/>
</dbReference>
<dbReference type="InterPro" id="IPR020845">
    <property type="entry name" value="AMP-binding_CS"/>
</dbReference>
<organism evidence="12 13">
    <name type="scientific">Nostoc minutum NIES-26</name>
    <dbReference type="NCBI Taxonomy" id="1844469"/>
    <lineage>
        <taxon>Bacteria</taxon>
        <taxon>Bacillati</taxon>
        <taxon>Cyanobacteriota</taxon>
        <taxon>Cyanophyceae</taxon>
        <taxon>Nostocales</taxon>
        <taxon>Nostocaceae</taxon>
        <taxon>Nostoc</taxon>
    </lineage>
</organism>
<feature type="domain" description="Ketosynthase family 3 (KS3)" evidence="11">
    <location>
        <begin position="1767"/>
        <end position="2194"/>
    </location>
</feature>
<dbReference type="InterPro" id="IPR014031">
    <property type="entry name" value="Ketoacyl_synth_C"/>
</dbReference>
<dbReference type="Proteomes" id="UP000252107">
    <property type="component" value="Unassembled WGS sequence"/>
</dbReference>
<dbReference type="Gene3D" id="3.30.559.30">
    <property type="entry name" value="Nonribosomal peptide synthetase, condensation domain"/>
    <property type="match status" value="1"/>
</dbReference>
<evidence type="ECO:0000256" key="1">
    <source>
        <dbReference type="ARBA" id="ARBA00001957"/>
    </source>
</evidence>
<evidence type="ECO:0000259" key="10">
    <source>
        <dbReference type="PROSITE" id="PS50075"/>
    </source>
</evidence>
<dbReference type="PROSITE" id="PS00012">
    <property type="entry name" value="PHOSPHOPANTETHEINE"/>
    <property type="match status" value="1"/>
</dbReference>
<evidence type="ECO:0000256" key="4">
    <source>
        <dbReference type="ARBA" id="ARBA00022553"/>
    </source>
</evidence>
<dbReference type="FunFam" id="3.40.50.12780:FF:000013">
    <property type="entry name" value="Long-chain-fatty-acid--AMP ligase FadD32"/>
    <property type="match status" value="1"/>
</dbReference>
<dbReference type="SMART" id="SM00827">
    <property type="entry name" value="PKS_AT"/>
    <property type="match status" value="1"/>
</dbReference>
<dbReference type="PANTHER" id="PTHR45527:SF1">
    <property type="entry name" value="FATTY ACID SYNTHASE"/>
    <property type="match status" value="1"/>
</dbReference>
<evidence type="ECO:0008006" key="14">
    <source>
        <dbReference type="Google" id="ProtNLM"/>
    </source>
</evidence>
<dbReference type="GO" id="GO:0044550">
    <property type="term" value="P:secondary metabolite biosynthetic process"/>
    <property type="evidence" value="ECO:0007669"/>
    <property type="project" value="UniProtKB-ARBA"/>
</dbReference>
<dbReference type="GO" id="GO:0043041">
    <property type="term" value="P:amino acid activation for nonribosomal peptide biosynthetic process"/>
    <property type="evidence" value="ECO:0007669"/>
    <property type="project" value="TreeGrafter"/>
</dbReference>